<reference evidence="2 3" key="1">
    <citation type="journal article" date="2015" name="Genome Biol. Evol.">
        <title>Comparative Genomics of a Bacterivorous Green Alga Reveals Evolutionary Causalities and Consequences of Phago-Mixotrophic Mode of Nutrition.</title>
        <authorList>
            <person name="Burns J.A."/>
            <person name="Paasch A."/>
            <person name="Narechania A."/>
            <person name="Kim E."/>
        </authorList>
    </citation>
    <scope>NUCLEOTIDE SEQUENCE [LARGE SCALE GENOMIC DNA]</scope>
    <source>
        <strain evidence="2 3">PLY_AMNH</strain>
    </source>
</reference>
<evidence type="ECO:0000313" key="2">
    <source>
        <dbReference type="EMBL" id="KAK3257574.1"/>
    </source>
</evidence>
<comment type="caution">
    <text evidence="2">The sequence shown here is derived from an EMBL/GenBank/DDBJ whole genome shotgun (WGS) entry which is preliminary data.</text>
</comment>
<sequence>MYVEQETQRFEVHDEVLQQWLGNIGNLRGKAGTFTATKKAASAEPRKASDVRGAQTGRRMQTRCAGQLKAGATRPQRMASDVYGAGPASTAALFRRWLGGSARTGARGKGEGRAMCGERQRRGRGNTRGEWWRISNGGSLSASKPKPKMKKLNKLRCVLRSSGLCGQQRRELRIASLQEKGGIKAEPQPPYLSPINNDHVDLGFSGPAKGRAVTRAMKGMASIQTELVLERGEVDTQQTRQLPARHAWAVHRAAVQLHSSSAQEGAAAAAGLHLHGALLCFAFGWPNAGMAVGTHELDGWRAVALVAAVGAVPGKARFLGAGSRLSSAVQAYIDPTIVRDTDLDFYFVQMTWSR</sequence>
<protein>
    <submittedName>
        <fullName evidence="2">Uncharacterized protein</fullName>
    </submittedName>
</protein>
<name>A0AAE0FD72_9CHLO</name>
<dbReference type="AlphaFoldDB" id="A0AAE0FD72"/>
<feature type="region of interest" description="Disordered" evidence="1">
    <location>
        <begin position="39"/>
        <end position="73"/>
    </location>
</feature>
<evidence type="ECO:0000256" key="1">
    <source>
        <dbReference type="SAM" id="MobiDB-lite"/>
    </source>
</evidence>
<keyword evidence="3" id="KW-1185">Reference proteome</keyword>
<dbReference type="EMBL" id="LGRX02020371">
    <property type="protein sequence ID" value="KAK3257574.1"/>
    <property type="molecule type" value="Genomic_DNA"/>
</dbReference>
<dbReference type="Proteomes" id="UP001190700">
    <property type="component" value="Unassembled WGS sequence"/>
</dbReference>
<evidence type="ECO:0000313" key="3">
    <source>
        <dbReference type="Proteomes" id="UP001190700"/>
    </source>
</evidence>
<accession>A0AAE0FD72</accession>
<feature type="region of interest" description="Disordered" evidence="1">
    <location>
        <begin position="102"/>
        <end position="149"/>
    </location>
</feature>
<organism evidence="2 3">
    <name type="scientific">Cymbomonas tetramitiformis</name>
    <dbReference type="NCBI Taxonomy" id="36881"/>
    <lineage>
        <taxon>Eukaryota</taxon>
        <taxon>Viridiplantae</taxon>
        <taxon>Chlorophyta</taxon>
        <taxon>Pyramimonadophyceae</taxon>
        <taxon>Pyramimonadales</taxon>
        <taxon>Pyramimonadaceae</taxon>
        <taxon>Cymbomonas</taxon>
    </lineage>
</organism>
<proteinExistence type="predicted"/>
<gene>
    <name evidence="2" type="ORF">CYMTET_33344</name>
</gene>
<feature type="compositionally biased region" description="Basic and acidic residues" evidence="1">
    <location>
        <begin position="108"/>
        <end position="120"/>
    </location>
</feature>